<evidence type="ECO:0000259" key="11">
    <source>
        <dbReference type="Pfam" id="PF02540"/>
    </source>
</evidence>
<dbReference type="EMBL" id="AMRM01000015">
    <property type="protein sequence ID" value="EKF18276.1"/>
    <property type="molecule type" value="Genomic_DNA"/>
</dbReference>
<feature type="binding site" evidence="8">
    <location>
        <position position="50"/>
    </location>
    <ligand>
        <name>Mg(2+)</name>
        <dbReference type="ChEBI" id="CHEBI:18420"/>
    </ligand>
</feature>
<comment type="pathway">
    <text evidence="8">Cofactor biosynthesis; NAD(+) biosynthesis; NAD(+) from deamido-NAD(+) (ammonia route): step 1/1.</text>
</comment>
<dbReference type="GO" id="GO:0008795">
    <property type="term" value="F:NAD+ synthase activity"/>
    <property type="evidence" value="ECO:0007669"/>
    <property type="project" value="UniProtKB-UniRule"/>
</dbReference>
<keyword evidence="6 8" id="KW-0460">Magnesium</keyword>
<dbReference type="GO" id="GO:0046872">
    <property type="term" value="F:metal ion binding"/>
    <property type="evidence" value="ECO:0007669"/>
    <property type="project" value="UniProtKB-KW"/>
</dbReference>
<dbReference type="HAMAP" id="MF_00193">
    <property type="entry name" value="NadE_ammonia_dep"/>
    <property type="match status" value="1"/>
</dbReference>
<dbReference type="RefSeq" id="WP_008597650.1">
    <property type="nucleotide sequence ID" value="NZ_AMRM01000015.1"/>
</dbReference>
<evidence type="ECO:0000256" key="4">
    <source>
        <dbReference type="ARBA" id="ARBA00022741"/>
    </source>
</evidence>
<protein>
    <recommendedName>
        <fullName evidence="8 10">NH(3)-dependent NAD(+) synthetase</fullName>
        <ecNumber evidence="8 10">6.3.1.5</ecNumber>
    </recommendedName>
</protein>
<dbReference type="EC" id="6.3.1.5" evidence="8 10"/>
<feature type="binding site" description="in other chain" evidence="8">
    <location>
        <position position="180"/>
    </location>
    <ligand>
        <name>deamido-NAD(+)</name>
        <dbReference type="ChEBI" id="CHEBI:58437"/>
        <note>ligand shared between two neighboring subunits</note>
    </ligand>
</feature>
<feature type="binding site" evidence="8">
    <location>
        <position position="200"/>
    </location>
    <ligand>
        <name>ATP</name>
        <dbReference type="ChEBI" id="CHEBI:30616"/>
    </ligand>
</feature>
<dbReference type="PATRIC" id="fig|391937.3.peg.2880"/>
<dbReference type="InterPro" id="IPR014729">
    <property type="entry name" value="Rossmann-like_a/b/a_fold"/>
</dbReference>
<dbReference type="PANTHER" id="PTHR23090">
    <property type="entry name" value="NH 3 /GLUTAMINE-DEPENDENT NAD + SYNTHETASE"/>
    <property type="match status" value="1"/>
</dbReference>
<evidence type="ECO:0000256" key="2">
    <source>
        <dbReference type="ARBA" id="ARBA00022598"/>
    </source>
</evidence>
<evidence type="ECO:0000256" key="5">
    <source>
        <dbReference type="ARBA" id="ARBA00022840"/>
    </source>
</evidence>
<dbReference type="eggNOG" id="COG0171">
    <property type="taxonomic scope" value="Bacteria"/>
</dbReference>
<keyword evidence="5 8" id="KW-0067">ATP-binding</keyword>
<evidence type="ECO:0000313" key="13">
    <source>
        <dbReference type="Proteomes" id="UP000006786"/>
    </source>
</evidence>
<dbReference type="OrthoDB" id="3266517at2"/>
<dbReference type="InterPro" id="IPR022310">
    <property type="entry name" value="NAD/GMP_synthase"/>
</dbReference>
<dbReference type="Gene3D" id="3.40.50.620">
    <property type="entry name" value="HUPs"/>
    <property type="match status" value="1"/>
</dbReference>
<sequence length="325" mass="35716">MTINDQSFSAATLEIDPAAETERIVAALRTQLRAAVRKRGLVLGLSGGIDSSVCAALAARAVGPERVFCLFMPEHDSDPESLRLGRLVAETFGLVGVVEDIGPALAAMGCYARRDTFIRQVVPEYGEGWSSKIVIAGALETGGYNISSLVVRAPDGTTGKHRLTPEVYLGIVAATNMKQRTRKQFEYYHADRLNHAVLGTPNRLEHDQGFFVKNGDGAADVKPIAHLYKSQVYQLAEYLCVPEEIRRRPPTTDTYSLAQTQEEFYFALPYREMDLCLYGLDHRVEAAGVAGATGLSEEQVQLVWRDIAAKRKVAHYLHLPPQVVA</sequence>
<name>K2M7U2_9HYPH</name>
<comment type="subunit">
    <text evidence="8">Homodimer.</text>
</comment>
<evidence type="ECO:0000256" key="9">
    <source>
        <dbReference type="RuleBase" id="RU003811"/>
    </source>
</evidence>
<evidence type="ECO:0000256" key="10">
    <source>
        <dbReference type="RuleBase" id="RU003812"/>
    </source>
</evidence>
<comment type="function">
    <text evidence="8">Catalyzes the ATP-dependent amidation of deamido-NAD to form NAD. Uses ammonia as a nitrogen source.</text>
</comment>
<feature type="binding site" description="in other chain" evidence="8">
    <location>
        <position position="213"/>
    </location>
    <ligand>
        <name>deamido-NAD(+)</name>
        <dbReference type="ChEBI" id="CHEBI:58437"/>
        <note>ligand shared between two neighboring subunits</note>
    </ligand>
</feature>
<organism evidence="12 13">
    <name type="scientific">Nitratireductor pacificus pht-3B</name>
    <dbReference type="NCBI Taxonomy" id="391937"/>
    <lineage>
        <taxon>Bacteria</taxon>
        <taxon>Pseudomonadati</taxon>
        <taxon>Pseudomonadota</taxon>
        <taxon>Alphaproteobacteria</taxon>
        <taxon>Hyphomicrobiales</taxon>
        <taxon>Phyllobacteriaceae</taxon>
        <taxon>Nitratireductor</taxon>
    </lineage>
</organism>
<evidence type="ECO:0000256" key="7">
    <source>
        <dbReference type="ARBA" id="ARBA00023027"/>
    </source>
</evidence>
<keyword evidence="7 8" id="KW-0520">NAD</keyword>
<feature type="binding site" evidence="8">
    <location>
        <position position="229"/>
    </location>
    <ligand>
        <name>ATP</name>
        <dbReference type="ChEBI" id="CHEBI:30616"/>
    </ligand>
</feature>
<dbReference type="PANTHER" id="PTHR23090:SF9">
    <property type="entry name" value="GLUTAMINE-DEPENDENT NAD(+) SYNTHETASE"/>
    <property type="match status" value="1"/>
</dbReference>
<comment type="similarity">
    <text evidence="1 8 9">Belongs to the NAD synthetase family.</text>
</comment>
<feature type="binding site" evidence="8">
    <location>
        <begin position="44"/>
        <end position="51"/>
    </location>
    <ligand>
        <name>ATP</name>
        <dbReference type="ChEBI" id="CHEBI:30616"/>
    </ligand>
</feature>
<dbReference type="InterPro" id="IPR003694">
    <property type="entry name" value="NAD_synthase"/>
</dbReference>
<feature type="domain" description="NAD/GMP synthase" evidence="11">
    <location>
        <begin position="172"/>
        <end position="305"/>
    </location>
</feature>
<keyword evidence="13" id="KW-1185">Reference proteome</keyword>
<dbReference type="Pfam" id="PF02540">
    <property type="entry name" value="NAD_synthase"/>
    <property type="match status" value="2"/>
</dbReference>
<feature type="binding site" evidence="8">
    <location>
        <position position="220"/>
    </location>
    <ligand>
        <name>deamido-NAD(+)</name>
        <dbReference type="ChEBI" id="CHEBI:58437"/>
        <note>ligand shared between two neighboring subunits</note>
    </ligand>
</feature>
<proteinExistence type="inferred from homology"/>
<comment type="caution">
    <text evidence="8">Lacks conserved residue(s) required for the propagation of feature annotation.</text>
</comment>
<dbReference type="NCBIfam" id="TIGR00552">
    <property type="entry name" value="nadE"/>
    <property type="match status" value="1"/>
</dbReference>
<gene>
    <name evidence="8 12" type="primary">nadE</name>
    <name evidence="12" type="ORF">NA2_14032</name>
</gene>
<comment type="caution">
    <text evidence="12">The sequence shown here is derived from an EMBL/GenBank/DDBJ whole genome shotgun (WGS) entry which is preliminary data.</text>
</comment>
<evidence type="ECO:0000256" key="8">
    <source>
        <dbReference type="HAMAP-Rule" id="MF_00193"/>
    </source>
</evidence>
<evidence type="ECO:0000313" key="12">
    <source>
        <dbReference type="EMBL" id="EKF18276.1"/>
    </source>
</evidence>
<dbReference type="GO" id="GO:0003952">
    <property type="term" value="F:NAD+ synthase (glutamine-hydrolyzing) activity"/>
    <property type="evidence" value="ECO:0007669"/>
    <property type="project" value="InterPro"/>
</dbReference>
<dbReference type="GO" id="GO:0005524">
    <property type="term" value="F:ATP binding"/>
    <property type="evidence" value="ECO:0007669"/>
    <property type="project" value="UniProtKB-UniRule"/>
</dbReference>
<evidence type="ECO:0000256" key="3">
    <source>
        <dbReference type="ARBA" id="ARBA00022723"/>
    </source>
</evidence>
<dbReference type="SUPFAM" id="SSF52402">
    <property type="entry name" value="Adenine nucleotide alpha hydrolases-like"/>
    <property type="match status" value="1"/>
</dbReference>
<feature type="binding site" evidence="8">
    <location>
        <position position="205"/>
    </location>
    <ligand>
        <name>Mg(2+)</name>
        <dbReference type="ChEBI" id="CHEBI:18420"/>
    </ligand>
</feature>
<dbReference type="NCBIfam" id="NF002048">
    <property type="entry name" value="PRK00876.1"/>
    <property type="match status" value="1"/>
</dbReference>
<dbReference type="GO" id="GO:0009435">
    <property type="term" value="P:NAD+ biosynthetic process"/>
    <property type="evidence" value="ECO:0007669"/>
    <property type="project" value="UniProtKB-UniRule"/>
</dbReference>
<dbReference type="UniPathway" id="UPA00253">
    <property type="reaction ID" value="UER00333"/>
</dbReference>
<evidence type="ECO:0000256" key="6">
    <source>
        <dbReference type="ARBA" id="ARBA00022842"/>
    </source>
</evidence>
<keyword evidence="4 8" id="KW-0547">Nucleotide-binding</keyword>
<comment type="catalytic activity">
    <reaction evidence="8 10">
        <text>deamido-NAD(+) + NH4(+) + ATP = AMP + diphosphate + NAD(+) + H(+)</text>
        <dbReference type="Rhea" id="RHEA:21188"/>
        <dbReference type="ChEBI" id="CHEBI:15378"/>
        <dbReference type="ChEBI" id="CHEBI:28938"/>
        <dbReference type="ChEBI" id="CHEBI:30616"/>
        <dbReference type="ChEBI" id="CHEBI:33019"/>
        <dbReference type="ChEBI" id="CHEBI:57540"/>
        <dbReference type="ChEBI" id="CHEBI:58437"/>
        <dbReference type="ChEBI" id="CHEBI:456215"/>
        <dbReference type="EC" id="6.3.1.5"/>
    </reaction>
</comment>
<dbReference type="Proteomes" id="UP000006786">
    <property type="component" value="Unassembled WGS sequence"/>
</dbReference>
<dbReference type="STRING" id="391937.NA2_14032"/>
<dbReference type="GO" id="GO:0004359">
    <property type="term" value="F:glutaminase activity"/>
    <property type="evidence" value="ECO:0007669"/>
    <property type="project" value="InterPro"/>
</dbReference>
<feature type="binding site" evidence="8">
    <location>
        <position position="251"/>
    </location>
    <ligand>
        <name>ATP</name>
        <dbReference type="ChEBI" id="CHEBI:30616"/>
    </ligand>
</feature>
<dbReference type="InterPro" id="IPR022926">
    <property type="entry name" value="NH(3)-dep_NAD(+)_synth"/>
</dbReference>
<keyword evidence="2 8" id="KW-0436">Ligase</keyword>
<evidence type="ECO:0000256" key="1">
    <source>
        <dbReference type="ARBA" id="ARBA00005859"/>
    </source>
</evidence>
<accession>K2M7U2</accession>
<feature type="domain" description="NAD/GMP synthase" evidence="11">
    <location>
        <begin position="22"/>
        <end position="109"/>
    </location>
</feature>
<keyword evidence="3 8" id="KW-0479">Metal-binding</keyword>
<dbReference type="CDD" id="cd00553">
    <property type="entry name" value="NAD_synthase"/>
    <property type="match status" value="1"/>
</dbReference>
<reference evidence="12 13" key="1">
    <citation type="journal article" date="2012" name="J. Bacteriol.">
        <title>Genome Sequence of Nitratireductor pacificus Type Strain pht-3B.</title>
        <authorList>
            <person name="Lai Q."/>
            <person name="Li G."/>
            <person name="Shao Z."/>
        </authorList>
    </citation>
    <scope>NUCLEOTIDE SEQUENCE [LARGE SCALE GENOMIC DNA]</scope>
    <source>
        <strain evidence="13">pht-3B</strain>
    </source>
</reference>
<dbReference type="AlphaFoldDB" id="K2M7U2"/>
<dbReference type="GO" id="GO:0005737">
    <property type="term" value="C:cytoplasm"/>
    <property type="evidence" value="ECO:0007669"/>
    <property type="project" value="InterPro"/>
</dbReference>